<comment type="caution">
    <text evidence="2">The sequence shown here is derived from an EMBL/GenBank/DDBJ whole genome shotgun (WGS) entry which is preliminary data.</text>
</comment>
<proteinExistence type="predicted"/>
<keyword evidence="3" id="KW-1185">Reference proteome</keyword>
<protein>
    <submittedName>
        <fullName evidence="2">Fe-S cluster assembly protein SufD</fullName>
    </submittedName>
</protein>
<dbReference type="PANTHER" id="PTHR43575:SF1">
    <property type="entry name" value="PROTEIN ABCI7, CHLOROPLASTIC"/>
    <property type="match status" value="1"/>
</dbReference>
<dbReference type="RefSeq" id="WP_068904946.1">
    <property type="nucleotide sequence ID" value="NZ_JBHUIF010000009.1"/>
</dbReference>
<dbReference type="GO" id="GO:0016226">
    <property type="term" value="P:iron-sulfur cluster assembly"/>
    <property type="evidence" value="ECO:0007669"/>
    <property type="project" value="InterPro"/>
</dbReference>
<gene>
    <name evidence="2" type="ORF">A8L45_19055</name>
</gene>
<dbReference type="Pfam" id="PF01458">
    <property type="entry name" value="SUFBD_core"/>
    <property type="match status" value="1"/>
</dbReference>
<name>A0A1C3EC36_9GAMM</name>
<dbReference type="InterPro" id="IPR037284">
    <property type="entry name" value="SUF_FeS_clus_asmbl_SufBD_sf"/>
</dbReference>
<reference evidence="2 3" key="1">
    <citation type="submission" date="2016-05" db="EMBL/GenBank/DDBJ databases">
        <title>Genomic Taxonomy of the Vibrionaceae.</title>
        <authorList>
            <person name="Gomez-Gil B."/>
            <person name="Enciso-Ibarra J."/>
        </authorList>
    </citation>
    <scope>NUCLEOTIDE SEQUENCE [LARGE SCALE GENOMIC DNA]</scope>
    <source>
        <strain evidence="2 3">CAIM 1920</strain>
    </source>
</reference>
<dbReference type="STRING" id="1080227.A8L45_19055"/>
<dbReference type="InterPro" id="IPR000825">
    <property type="entry name" value="SUF_FeS_clus_asmbl_SufBD_core"/>
</dbReference>
<dbReference type="InterPro" id="IPR011542">
    <property type="entry name" value="SUF_FeS_clus_asmbl_SufD"/>
</dbReference>
<feature type="domain" description="SUF system FeS cluster assembly SufBD core" evidence="1">
    <location>
        <begin position="162"/>
        <end position="399"/>
    </location>
</feature>
<sequence>MAGSPVNNNPELVLKRLKSGREDDFDDYANAHWLNAIDLGLPGKKDEDWKYTSLDAFSELDFTGNRYAALTKAGVDQHRLDFDSYLLTFVDGEFRPALSDFDQDDIQVVPLSDSTKQQLPEPVLPEFFLHVTEALNQSGVSIHVSGSAEKPIYVLNMVSQCQQGMSHIRNHLSIASGGEACVIEHLVSLTEPFCDKRVDGNGHFTSSRLTMNVGDNAKLDHYKLIQGADRHFHFGHNDIRAGRDTRVQSQTFLLSGKMIRHHTSAVLDGENSELMINSLSLPCDGQTYDTRSYLEHNKSHCNSHQLHKIIAQDTAKAVFNGMIKVAPNALKTDGQMDNHNLLLSDDAEVNTKPQLEIYADDVKCSHGTTTGSLSSEQLFYLRTRGIEKVEAERLITQAFAGEVTEAIEIPDIQEYVFRLVLEKLAKEPL</sequence>
<dbReference type="OrthoDB" id="9768262at2"/>
<dbReference type="SUPFAM" id="SSF101960">
    <property type="entry name" value="Stabilizer of iron transporter SufD"/>
    <property type="match status" value="1"/>
</dbReference>
<dbReference type="NCBIfam" id="TIGR01981">
    <property type="entry name" value="sufD"/>
    <property type="match status" value="1"/>
</dbReference>
<dbReference type="PANTHER" id="PTHR43575">
    <property type="entry name" value="PROTEIN ABCI7, CHLOROPLASTIC"/>
    <property type="match status" value="1"/>
</dbReference>
<dbReference type="Proteomes" id="UP000094936">
    <property type="component" value="Unassembled WGS sequence"/>
</dbReference>
<dbReference type="AlphaFoldDB" id="A0A1C3EC36"/>
<accession>A0A1C3EC36</accession>
<dbReference type="EMBL" id="LYBM01000046">
    <property type="protein sequence ID" value="ODA30816.1"/>
    <property type="molecule type" value="Genomic_DNA"/>
</dbReference>
<dbReference type="InterPro" id="IPR055346">
    <property type="entry name" value="Fe-S_cluster_assembly_SufBD"/>
</dbReference>
<evidence type="ECO:0000313" key="3">
    <source>
        <dbReference type="Proteomes" id="UP000094936"/>
    </source>
</evidence>
<evidence type="ECO:0000259" key="1">
    <source>
        <dbReference type="Pfam" id="PF01458"/>
    </source>
</evidence>
<evidence type="ECO:0000313" key="2">
    <source>
        <dbReference type="EMBL" id="ODA30816.1"/>
    </source>
</evidence>
<organism evidence="2 3">
    <name type="scientific">Veronia pacifica</name>
    <dbReference type="NCBI Taxonomy" id="1080227"/>
    <lineage>
        <taxon>Bacteria</taxon>
        <taxon>Pseudomonadati</taxon>
        <taxon>Pseudomonadota</taxon>
        <taxon>Gammaproteobacteria</taxon>
        <taxon>Vibrionales</taxon>
        <taxon>Vibrionaceae</taxon>
        <taxon>Veronia</taxon>
    </lineage>
</organism>